<dbReference type="InterPro" id="IPR038256">
    <property type="entry name" value="Pol_alpha_znc_sf"/>
</dbReference>
<dbReference type="FunFam" id="1.10.132.60:FF:000004">
    <property type="entry name" value="DNA polymerase"/>
    <property type="match status" value="1"/>
</dbReference>
<keyword evidence="6" id="KW-0479">Metal-binding</keyword>
<evidence type="ECO:0000256" key="9">
    <source>
        <dbReference type="ARBA" id="ARBA00022932"/>
    </source>
</evidence>
<feature type="region of interest" description="Disordered" evidence="14">
    <location>
        <begin position="308"/>
        <end position="334"/>
    </location>
</feature>
<keyword evidence="10 12" id="KW-0238">DNA-binding</keyword>
<name>A0AAN7Z011_9MYCE</name>
<reference evidence="18 19" key="1">
    <citation type="submission" date="2023-11" db="EMBL/GenBank/DDBJ databases">
        <title>Dfirmibasis_genome.</title>
        <authorList>
            <person name="Edelbroek B."/>
            <person name="Kjellin J."/>
            <person name="Jerlstrom-Hultqvist J."/>
            <person name="Soderbom F."/>
        </authorList>
    </citation>
    <scope>NUCLEOTIDE SEQUENCE [LARGE SCALE GENOMIC DNA]</scope>
    <source>
        <strain evidence="18 19">TNS-C-14</strain>
    </source>
</reference>
<dbReference type="InterPro" id="IPR017964">
    <property type="entry name" value="DNA-dir_DNA_pol_B_CS"/>
</dbReference>
<keyword evidence="5 12" id="KW-0235">DNA replication</keyword>
<organism evidence="18 19">
    <name type="scientific">Dictyostelium firmibasis</name>
    <dbReference type="NCBI Taxonomy" id="79012"/>
    <lineage>
        <taxon>Eukaryota</taxon>
        <taxon>Amoebozoa</taxon>
        <taxon>Evosea</taxon>
        <taxon>Eumycetozoa</taxon>
        <taxon>Dictyostelia</taxon>
        <taxon>Dictyosteliales</taxon>
        <taxon>Dictyosteliaceae</taxon>
        <taxon>Dictyostelium</taxon>
    </lineage>
</organism>
<evidence type="ECO:0000256" key="6">
    <source>
        <dbReference type="ARBA" id="ARBA00022723"/>
    </source>
</evidence>
<dbReference type="CDD" id="cd05532">
    <property type="entry name" value="POLBc_alpha"/>
    <property type="match status" value="1"/>
</dbReference>
<dbReference type="InterPro" id="IPR023211">
    <property type="entry name" value="DNA_pol_palm_dom_sf"/>
</dbReference>
<keyword evidence="8" id="KW-0862">Zinc</keyword>
<dbReference type="Gene3D" id="1.10.3200.20">
    <property type="entry name" value="DNA Polymerase alpha, zinc finger"/>
    <property type="match status" value="1"/>
</dbReference>
<dbReference type="PRINTS" id="PR00106">
    <property type="entry name" value="DNAPOLB"/>
</dbReference>
<feature type="region of interest" description="Disordered" evidence="14">
    <location>
        <begin position="23"/>
        <end position="163"/>
    </location>
</feature>
<feature type="region of interest" description="Disordered" evidence="14">
    <location>
        <begin position="196"/>
        <end position="216"/>
    </location>
</feature>
<feature type="compositionally biased region" description="Acidic residues" evidence="14">
    <location>
        <begin position="81"/>
        <end position="124"/>
    </location>
</feature>
<dbReference type="Gene3D" id="3.30.70.2820">
    <property type="match status" value="1"/>
</dbReference>
<feature type="coiled-coil region" evidence="13">
    <location>
        <begin position="230"/>
        <end position="257"/>
    </location>
</feature>
<feature type="compositionally biased region" description="Basic and acidic residues" evidence="14">
    <location>
        <begin position="23"/>
        <end position="34"/>
    </location>
</feature>
<comment type="similarity">
    <text evidence="2 12">Belongs to the DNA polymerase type-B family.</text>
</comment>
<evidence type="ECO:0000259" key="17">
    <source>
        <dbReference type="Pfam" id="PF08996"/>
    </source>
</evidence>
<dbReference type="InterPro" id="IPR012337">
    <property type="entry name" value="RNaseH-like_sf"/>
</dbReference>
<feature type="compositionally biased region" description="Polar residues" evidence="14">
    <location>
        <begin position="308"/>
        <end position="328"/>
    </location>
</feature>
<protein>
    <recommendedName>
        <fullName evidence="12">DNA polymerase</fullName>
        <ecNumber evidence="12">2.7.7.7</ecNumber>
    </recommendedName>
</protein>
<dbReference type="GO" id="GO:0003688">
    <property type="term" value="F:DNA replication origin binding"/>
    <property type="evidence" value="ECO:0007669"/>
    <property type="project" value="TreeGrafter"/>
</dbReference>
<comment type="catalytic activity">
    <reaction evidence="12">
        <text>DNA(n) + a 2'-deoxyribonucleoside 5'-triphosphate = DNA(n+1) + diphosphate</text>
        <dbReference type="Rhea" id="RHEA:22508"/>
        <dbReference type="Rhea" id="RHEA-COMP:17339"/>
        <dbReference type="Rhea" id="RHEA-COMP:17340"/>
        <dbReference type="ChEBI" id="CHEBI:33019"/>
        <dbReference type="ChEBI" id="CHEBI:61560"/>
        <dbReference type="ChEBI" id="CHEBI:173112"/>
        <dbReference type="EC" id="2.7.7.7"/>
    </reaction>
</comment>
<dbReference type="InterPro" id="IPR045846">
    <property type="entry name" value="POLBc_alpha"/>
</dbReference>
<dbReference type="InterPro" id="IPR006134">
    <property type="entry name" value="DNA-dir_DNA_pol_B_multi_dom"/>
</dbReference>
<dbReference type="GO" id="GO:0008270">
    <property type="term" value="F:zinc ion binding"/>
    <property type="evidence" value="ECO:0007669"/>
    <property type="project" value="UniProtKB-KW"/>
</dbReference>
<evidence type="ECO:0000259" key="16">
    <source>
        <dbReference type="Pfam" id="PF03104"/>
    </source>
</evidence>
<evidence type="ECO:0000259" key="15">
    <source>
        <dbReference type="Pfam" id="PF00136"/>
    </source>
</evidence>
<dbReference type="Gene3D" id="3.30.420.10">
    <property type="entry name" value="Ribonuclease H-like superfamily/Ribonuclease H"/>
    <property type="match status" value="1"/>
</dbReference>
<feature type="domain" description="Zinc finger DNA-directed DNA polymerase family B alpha" evidence="17">
    <location>
        <begin position="1296"/>
        <end position="1464"/>
    </location>
</feature>
<evidence type="ECO:0000256" key="3">
    <source>
        <dbReference type="ARBA" id="ARBA00022679"/>
    </source>
</evidence>
<feature type="compositionally biased region" description="Low complexity" evidence="14">
    <location>
        <begin position="196"/>
        <end position="208"/>
    </location>
</feature>
<evidence type="ECO:0000256" key="14">
    <source>
        <dbReference type="SAM" id="MobiDB-lite"/>
    </source>
</evidence>
<feature type="coiled-coil region" evidence="13">
    <location>
        <begin position="940"/>
        <end position="967"/>
    </location>
</feature>
<sequence length="1492" mass="170783">MMNRPKRDKKTITDCSTLKSLEQIKRARDGEKRTAQLQEDDDEKKRIEQLKEQETEFDKEERKRKNRDFIEGDSGYRETSDNEDEDEDEDDGDESNSDDDYSLDEDGDEGDGQDGDGSDQEEAIEVGRKKRGQVKKRPKKENGEPKVRAPRIKKTKEKKNEVVPEKNRILQFINNPTESKSTPNNESFFFDKLKKSNTSNSTTLTNNGELGGGTMSSLDIESMLNDLQSAPDSELDLEKLKEKQLELEKKLEKEAALNKPTISTETITTEGVELDDSYEFDFDFNNPIATTTSTTTTKTKTTTNKSVNKASMSLPTRPQPQQFISPKQTDQDDWWSKTGTDSVVLIKKLDEIMPKNADLLKMNMDGSLEFFLLTTEEDKQGRIILFGKVKLQATGKSKQGVTKQSTITDTINEPTNNKAPIKYASCCIIIEKMERNVFFLPRDYKLDNDGDSTTIEVTDSMIEAELKQLVDKSKIKDYKLKKVKRISAFDYSVPHKNGPVGEQHNVWKLSYPSNQAIFPNDIKGSTFKCAYGITSSPVELFLVKRKIMGPTWLTVSGVTLNFDQKKSFARYEGGVKSFKSIKPSMYRNEPSPPLTVMSISTKSVMKGASHEVVMISSVIHESISADGPTENQNSIKYITAIRPLSGQVFPPDFQKPGAPTTKQNVTICTTERNLLSFFCETVLNADPDIFAGHNIIGYDIEVILDRLEKLKVMEWAFIGRLKRSSFDKYNHISGRLICDSYLVCKEFLPKEKNYSLVELSKNQLSIDKPEINYLSIEPYFETTKKLNIFIEINENDCHIVFLLIFKLLVFPLTKQLTNLAGNQWDKSLKSNRAERIEYLLLHSFHEKKYLLPDKIYQKSIGGKEKDNHAAYSGGLVLDPKIDFYDRYVVLLDFNSLYPSIIQEYNVCFTTINRVKRDDGKWEEAIPPPSSIEKGILPKVLQGLVSKRREIKKRMEQEKNKIIKAQYDIQQQAVKLIANSMYGCLGFSHSRFYALPLAELVTKKGRENLQKGASIVNKMCYDVIYGDTDSLMIYTGVGTFNEAETIGKEIQKKINDQYRGSVMEIGLDGIFKRLLLFKKKKYACLKEFRIDATNTKCERENKGIDIVRRDYCDLTKDIGQWVLNLILSGEEKIALFSLIKEYLEGVQQQIKDNSIAVEKFIITKTLSKQPEEYNDADIQPHVQVALQMRAKGLHVQPGEQVPYIITRGSTEVGAPKEEWHHRARAPSDVESIHNVDVEWYLSQQILPSIQRNTGPIGMEPHELAQWLGMTGTKYQKQFDHQQQQANQDFKPRYTLSTEDLRYKQCKSFSFECPYCGQSNEFTGNIKMDPEGKSESGFDCNQCHGKIPLKKLANQLQLNIRNYLKQYNDWDLQCTECEKISKNYKETSYRCTRPQCRGKMNQIMTSSKLFNQISFFSKLFRNDQSNSNVTSTVIPTEDQNTLKQAKQIIDSFLSKFEQFNVNLNSLLTHSQSFDSFYNHMNSSRASMQYPIFNK</sequence>
<dbReference type="GO" id="GO:0000166">
    <property type="term" value="F:nucleotide binding"/>
    <property type="evidence" value="ECO:0007669"/>
    <property type="project" value="InterPro"/>
</dbReference>
<keyword evidence="4 12" id="KW-0548">Nucleotidyltransferase</keyword>
<dbReference type="Gene3D" id="1.10.132.60">
    <property type="entry name" value="DNA polymerase family B, C-terminal domain"/>
    <property type="match status" value="1"/>
</dbReference>
<dbReference type="EC" id="2.7.7.7" evidence="12"/>
<evidence type="ECO:0000313" key="19">
    <source>
        <dbReference type="Proteomes" id="UP001344447"/>
    </source>
</evidence>
<dbReference type="PANTHER" id="PTHR45861:SF1">
    <property type="entry name" value="DNA POLYMERASE ALPHA CATALYTIC SUBUNIT"/>
    <property type="match status" value="1"/>
</dbReference>
<evidence type="ECO:0000313" key="18">
    <source>
        <dbReference type="EMBL" id="KAK5584646.1"/>
    </source>
</evidence>
<dbReference type="InterPro" id="IPR015088">
    <property type="entry name" value="Znf_DNA-dir_DNA_pol_B_alpha"/>
</dbReference>
<dbReference type="NCBIfam" id="TIGR00592">
    <property type="entry name" value="pol2"/>
    <property type="match status" value="1"/>
</dbReference>
<evidence type="ECO:0000256" key="8">
    <source>
        <dbReference type="ARBA" id="ARBA00022833"/>
    </source>
</evidence>
<dbReference type="Gene3D" id="3.90.1600.10">
    <property type="entry name" value="Palm domain of DNA polymerase"/>
    <property type="match status" value="2"/>
</dbReference>
<dbReference type="Pfam" id="PF00136">
    <property type="entry name" value="DNA_pol_B"/>
    <property type="match status" value="1"/>
</dbReference>
<feature type="domain" description="DNA-directed DNA polymerase family B exonuclease" evidence="16">
    <location>
        <begin position="531"/>
        <end position="757"/>
    </location>
</feature>
<evidence type="ECO:0000256" key="1">
    <source>
        <dbReference type="ARBA" id="ARBA00004123"/>
    </source>
</evidence>
<dbReference type="Pfam" id="PF03104">
    <property type="entry name" value="DNA_pol_B_exo1"/>
    <property type="match status" value="1"/>
</dbReference>
<evidence type="ECO:0000256" key="13">
    <source>
        <dbReference type="SAM" id="Coils"/>
    </source>
</evidence>
<evidence type="ECO:0000256" key="10">
    <source>
        <dbReference type="ARBA" id="ARBA00023125"/>
    </source>
</evidence>
<keyword evidence="19" id="KW-1185">Reference proteome</keyword>
<dbReference type="Pfam" id="PF08996">
    <property type="entry name" value="zf-DNA_Pol"/>
    <property type="match status" value="1"/>
</dbReference>
<dbReference type="PANTHER" id="PTHR45861">
    <property type="entry name" value="DNA POLYMERASE ALPHA CATALYTIC SUBUNIT"/>
    <property type="match status" value="1"/>
</dbReference>
<feature type="compositionally biased region" description="Basic residues" evidence="14">
    <location>
        <begin position="128"/>
        <end position="139"/>
    </location>
</feature>
<dbReference type="GO" id="GO:0006273">
    <property type="term" value="P:lagging strand elongation"/>
    <property type="evidence" value="ECO:0007669"/>
    <property type="project" value="TreeGrafter"/>
</dbReference>
<proteinExistence type="inferred from homology"/>
<evidence type="ECO:0000256" key="7">
    <source>
        <dbReference type="ARBA" id="ARBA00022771"/>
    </source>
</evidence>
<dbReference type="GO" id="GO:0003682">
    <property type="term" value="F:chromatin binding"/>
    <property type="evidence" value="ECO:0007669"/>
    <property type="project" value="TreeGrafter"/>
</dbReference>
<feature type="compositionally biased region" description="Basic and acidic residues" evidence="14">
    <location>
        <begin position="43"/>
        <end position="80"/>
    </location>
</feature>
<keyword evidence="9 12" id="KW-0239">DNA-directed DNA polymerase</keyword>
<dbReference type="Gene3D" id="2.40.50.730">
    <property type="match status" value="1"/>
</dbReference>
<dbReference type="SUPFAM" id="SSF53098">
    <property type="entry name" value="Ribonuclease H-like"/>
    <property type="match status" value="1"/>
</dbReference>
<dbReference type="InterPro" id="IPR006133">
    <property type="entry name" value="DNA-dir_DNA_pol_B_exonuc"/>
</dbReference>
<dbReference type="EMBL" id="JAVFKY010000001">
    <property type="protein sequence ID" value="KAK5584646.1"/>
    <property type="molecule type" value="Genomic_DNA"/>
</dbReference>
<dbReference type="GO" id="GO:0006272">
    <property type="term" value="P:leading strand elongation"/>
    <property type="evidence" value="ECO:0007669"/>
    <property type="project" value="TreeGrafter"/>
</dbReference>
<dbReference type="FunFam" id="3.90.1600.10:FF:000023">
    <property type="entry name" value="DNA polymerase"/>
    <property type="match status" value="1"/>
</dbReference>
<keyword evidence="3 12" id="KW-0808">Transferase</keyword>
<accession>A0AAN7Z011</accession>
<dbReference type="InterPro" id="IPR036397">
    <property type="entry name" value="RNaseH_sf"/>
</dbReference>
<feature type="domain" description="DNA-directed DNA polymerase family B multifunctional" evidence="15">
    <location>
        <begin position="823"/>
        <end position="1250"/>
    </location>
</feature>
<keyword evidence="7" id="KW-0863">Zinc-finger</keyword>
<evidence type="ECO:0000256" key="2">
    <source>
        <dbReference type="ARBA" id="ARBA00005755"/>
    </source>
</evidence>
<evidence type="ECO:0000256" key="4">
    <source>
        <dbReference type="ARBA" id="ARBA00022695"/>
    </source>
</evidence>
<dbReference type="InterPro" id="IPR006172">
    <property type="entry name" value="DNA-dir_DNA_pol_B"/>
</dbReference>
<evidence type="ECO:0000256" key="11">
    <source>
        <dbReference type="ARBA" id="ARBA00023242"/>
    </source>
</evidence>
<feature type="compositionally biased region" description="Basic residues" evidence="14">
    <location>
        <begin position="148"/>
        <end position="157"/>
    </location>
</feature>
<evidence type="ECO:0000256" key="5">
    <source>
        <dbReference type="ARBA" id="ARBA00022705"/>
    </source>
</evidence>
<dbReference type="GO" id="GO:0005658">
    <property type="term" value="C:alpha DNA polymerase:primase complex"/>
    <property type="evidence" value="ECO:0007669"/>
    <property type="project" value="TreeGrafter"/>
</dbReference>
<dbReference type="SUPFAM" id="SSF56672">
    <property type="entry name" value="DNA/RNA polymerases"/>
    <property type="match status" value="1"/>
</dbReference>
<dbReference type="PROSITE" id="PS00116">
    <property type="entry name" value="DNA_POLYMERASE_B"/>
    <property type="match status" value="1"/>
</dbReference>
<keyword evidence="11" id="KW-0539">Nucleus</keyword>
<dbReference type="SMART" id="SM00486">
    <property type="entry name" value="POLBc"/>
    <property type="match status" value="1"/>
</dbReference>
<evidence type="ECO:0000256" key="12">
    <source>
        <dbReference type="RuleBase" id="RU000442"/>
    </source>
</evidence>
<dbReference type="Proteomes" id="UP001344447">
    <property type="component" value="Unassembled WGS sequence"/>
</dbReference>
<dbReference type="CDD" id="cd05776">
    <property type="entry name" value="DNA_polB_alpha_exo"/>
    <property type="match status" value="1"/>
</dbReference>
<dbReference type="GO" id="GO:0003887">
    <property type="term" value="F:DNA-directed DNA polymerase activity"/>
    <property type="evidence" value="ECO:0007669"/>
    <property type="project" value="UniProtKB-KW"/>
</dbReference>
<dbReference type="InterPro" id="IPR043502">
    <property type="entry name" value="DNA/RNA_pol_sf"/>
</dbReference>
<dbReference type="InterPro" id="IPR042087">
    <property type="entry name" value="DNA_pol_B_thumb"/>
</dbReference>
<dbReference type="GO" id="GO:1902975">
    <property type="term" value="P:mitotic DNA replication initiation"/>
    <property type="evidence" value="ECO:0007669"/>
    <property type="project" value="InterPro"/>
</dbReference>
<keyword evidence="13" id="KW-0175">Coiled coil</keyword>
<comment type="subcellular location">
    <subcellularLocation>
        <location evidence="1">Nucleus</location>
    </subcellularLocation>
</comment>
<comment type="caution">
    <text evidence="18">The sequence shown here is derived from an EMBL/GenBank/DDBJ whole genome shotgun (WGS) entry which is preliminary data.</text>
</comment>
<dbReference type="GO" id="GO:0003697">
    <property type="term" value="F:single-stranded DNA binding"/>
    <property type="evidence" value="ECO:0007669"/>
    <property type="project" value="TreeGrafter"/>
</dbReference>
<gene>
    <name evidence="18" type="ORF">RB653_006261</name>
</gene>